<dbReference type="InterPro" id="IPR044772">
    <property type="entry name" value="NO3_transporter"/>
</dbReference>
<dbReference type="EMBL" id="GEDG01021809">
    <property type="protein sequence ID" value="JAP18006.1"/>
    <property type="molecule type" value="Transcribed_RNA"/>
</dbReference>
<dbReference type="GO" id="GO:0016020">
    <property type="term" value="C:membrane"/>
    <property type="evidence" value="ECO:0007669"/>
    <property type="project" value="UniProtKB-SubCell"/>
</dbReference>
<evidence type="ECO:0000313" key="6">
    <source>
        <dbReference type="EMBL" id="JAP18006.1"/>
    </source>
</evidence>
<name>A0A0V0HET8_SOLCH</name>
<keyword evidence="2 5" id="KW-0812">Transmembrane</keyword>
<evidence type="ECO:0000256" key="4">
    <source>
        <dbReference type="ARBA" id="ARBA00023136"/>
    </source>
</evidence>
<evidence type="ECO:0000256" key="3">
    <source>
        <dbReference type="ARBA" id="ARBA00022989"/>
    </source>
</evidence>
<dbReference type="PANTHER" id="PTHR23515">
    <property type="entry name" value="HIGH-AFFINITY NITRATE TRANSPORTER 2.3"/>
    <property type="match status" value="1"/>
</dbReference>
<proteinExistence type="predicted"/>
<reference evidence="6" key="1">
    <citation type="submission" date="2015-12" db="EMBL/GenBank/DDBJ databases">
        <title>Gene expression during late stages of embryo sac development: a critical building block for successful pollen-pistil interactions.</title>
        <authorList>
            <person name="Liu Y."/>
            <person name="Joly V."/>
            <person name="Sabar M."/>
            <person name="Matton D.P."/>
        </authorList>
    </citation>
    <scope>NUCLEOTIDE SEQUENCE</scope>
</reference>
<keyword evidence="4 5" id="KW-0472">Membrane</keyword>
<evidence type="ECO:0000256" key="2">
    <source>
        <dbReference type="ARBA" id="ARBA00022692"/>
    </source>
</evidence>
<evidence type="ECO:0000256" key="5">
    <source>
        <dbReference type="SAM" id="Phobius"/>
    </source>
</evidence>
<comment type="subcellular location">
    <subcellularLocation>
        <location evidence="1">Membrane</location>
        <topology evidence="1">Multi-pass membrane protein</topology>
    </subcellularLocation>
</comment>
<protein>
    <submittedName>
        <fullName evidence="6">Putative ovule protein</fullName>
    </submittedName>
</protein>
<organism evidence="6">
    <name type="scientific">Solanum chacoense</name>
    <name type="common">Chaco potato</name>
    <dbReference type="NCBI Taxonomy" id="4108"/>
    <lineage>
        <taxon>Eukaryota</taxon>
        <taxon>Viridiplantae</taxon>
        <taxon>Streptophyta</taxon>
        <taxon>Embryophyta</taxon>
        <taxon>Tracheophyta</taxon>
        <taxon>Spermatophyta</taxon>
        <taxon>Magnoliopsida</taxon>
        <taxon>eudicotyledons</taxon>
        <taxon>Gunneridae</taxon>
        <taxon>Pentapetalae</taxon>
        <taxon>asterids</taxon>
        <taxon>lamiids</taxon>
        <taxon>Solanales</taxon>
        <taxon>Solanaceae</taxon>
        <taxon>Solanoideae</taxon>
        <taxon>Solaneae</taxon>
        <taxon>Solanum</taxon>
    </lineage>
</organism>
<evidence type="ECO:0000256" key="1">
    <source>
        <dbReference type="ARBA" id="ARBA00004141"/>
    </source>
</evidence>
<dbReference type="GO" id="GO:0015112">
    <property type="term" value="F:nitrate transmembrane transporter activity"/>
    <property type="evidence" value="ECO:0007669"/>
    <property type="project" value="InterPro"/>
</dbReference>
<keyword evidence="3 5" id="KW-1133">Transmembrane helix</keyword>
<dbReference type="AlphaFoldDB" id="A0A0V0HET8"/>
<accession>A0A0V0HET8</accession>
<feature type="transmembrane region" description="Helical" evidence="5">
    <location>
        <begin position="61"/>
        <end position="85"/>
    </location>
</feature>
<sequence length="91" mass="10119">MVRLIVPGLLLRRRTTAGWGNIGGGATQLIMPLLYEIIHKAGATAFTAWRMTFFVPGSLRVIMGILVVALSLDVWYVLLAWTCLIPPRFVH</sequence>